<keyword evidence="6" id="KW-0560">Oxidoreductase</keyword>
<dbReference type="InterPro" id="IPR038354">
    <property type="entry name" value="VKOR_sf"/>
</dbReference>
<dbReference type="PANTHER" id="PTHR34573">
    <property type="entry name" value="VKC DOMAIN-CONTAINING PROTEIN"/>
    <property type="match status" value="1"/>
</dbReference>
<dbReference type="AlphaFoldDB" id="A0A1F5EID7"/>
<dbReference type="InterPro" id="IPR044698">
    <property type="entry name" value="VKOR/LTO1"/>
</dbReference>
<dbReference type="SMART" id="SM00756">
    <property type="entry name" value="VKc"/>
    <property type="match status" value="1"/>
</dbReference>
<keyword evidence="8" id="KW-1015">Disulfide bond</keyword>
<keyword evidence="4" id="KW-0874">Quinone</keyword>
<name>A0A1F5EID7_9BACT</name>
<dbReference type="EMBL" id="MFAC01000012">
    <property type="protein sequence ID" value="OGD67199.1"/>
    <property type="molecule type" value="Genomic_DNA"/>
</dbReference>
<feature type="transmembrane region" description="Helical" evidence="10">
    <location>
        <begin position="95"/>
        <end position="115"/>
    </location>
</feature>
<keyword evidence="3 10" id="KW-0812">Transmembrane</keyword>
<feature type="transmembrane region" description="Helical" evidence="10">
    <location>
        <begin position="67"/>
        <end position="88"/>
    </location>
</feature>
<feature type="domain" description="Vitamin K epoxide reductase" evidence="11">
    <location>
        <begin position="14"/>
        <end position="146"/>
    </location>
</feature>
<gene>
    <name evidence="12" type="ORF">A2Z61_00465</name>
</gene>
<dbReference type="GO" id="GO:0048038">
    <property type="term" value="F:quinone binding"/>
    <property type="evidence" value="ECO:0007669"/>
    <property type="project" value="UniProtKB-KW"/>
</dbReference>
<evidence type="ECO:0000256" key="3">
    <source>
        <dbReference type="ARBA" id="ARBA00022692"/>
    </source>
</evidence>
<keyword evidence="9" id="KW-0676">Redox-active center</keyword>
<protein>
    <recommendedName>
        <fullName evidence="11">Vitamin K epoxide reductase domain-containing protein</fullName>
    </recommendedName>
</protein>
<dbReference type="PANTHER" id="PTHR34573:SF1">
    <property type="entry name" value="VITAMIN K EPOXIDE REDUCTASE DOMAIN-CONTAINING PROTEIN"/>
    <property type="match status" value="1"/>
</dbReference>
<evidence type="ECO:0000256" key="2">
    <source>
        <dbReference type="ARBA" id="ARBA00006214"/>
    </source>
</evidence>
<keyword evidence="5 10" id="KW-1133">Transmembrane helix</keyword>
<sequence>MDDIFDKKREVKFATKVSLFLMVFSIIGIADAAYLTIKHYSDTGINCSIFNGCELITKSLYSTIFDIPVAAFGIVFYIFVFTLIFLFLKFRNKNFLFLLVAITSIGFLISMWFIFVQGFILNLYCLYCLISAALSTGLFILSIVAVIQYNNIVNKKEELSGT</sequence>
<evidence type="ECO:0000256" key="4">
    <source>
        <dbReference type="ARBA" id="ARBA00022719"/>
    </source>
</evidence>
<dbReference type="Proteomes" id="UP000186029">
    <property type="component" value="Unassembled WGS sequence"/>
</dbReference>
<comment type="subcellular location">
    <subcellularLocation>
        <location evidence="1">Membrane</location>
        <topology evidence="1">Multi-pass membrane protein</topology>
    </subcellularLocation>
</comment>
<dbReference type="Gene3D" id="1.20.1440.130">
    <property type="entry name" value="VKOR domain"/>
    <property type="match status" value="1"/>
</dbReference>
<reference evidence="12 13" key="1">
    <citation type="journal article" date="2016" name="Nat. Commun.">
        <title>Thousands of microbial genomes shed light on interconnected biogeochemical processes in an aquifer system.</title>
        <authorList>
            <person name="Anantharaman K."/>
            <person name="Brown C.T."/>
            <person name="Hug L.A."/>
            <person name="Sharon I."/>
            <person name="Castelle C.J."/>
            <person name="Probst A.J."/>
            <person name="Thomas B.C."/>
            <person name="Singh A."/>
            <person name="Wilkins M.J."/>
            <person name="Karaoz U."/>
            <person name="Brodie E.L."/>
            <person name="Williams K.H."/>
            <person name="Hubbard S.S."/>
            <person name="Banfield J.F."/>
        </authorList>
    </citation>
    <scope>NUCLEOTIDE SEQUENCE [LARGE SCALE GENOMIC DNA]</scope>
</reference>
<dbReference type="GO" id="GO:0016491">
    <property type="term" value="F:oxidoreductase activity"/>
    <property type="evidence" value="ECO:0007669"/>
    <property type="project" value="UniProtKB-KW"/>
</dbReference>
<keyword evidence="7 10" id="KW-0472">Membrane</keyword>
<comment type="caution">
    <text evidence="12">The sequence shown here is derived from an EMBL/GenBank/DDBJ whole genome shotgun (WGS) entry which is preliminary data.</text>
</comment>
<evidence type="ECO:0000256" key="10">
    <source>
        <dbReference type="SAM" id="Phobius"/>
    </source>
</evidence>
<dbReference type="CDD" id="cd12916">
    <property type="entry name" value="VKOR_1"/>
    <property type="match status" value="1"/>
</dbReference>
<evidence type="ECO:0000256" key="7">
    <source>
        <dbReference type="ARBA" id="ARBA00023136"/>
    </source>
</evidence>
<dbReference type="InterPro" id="IPR012932">
    <property type="entry name" value="VKOR"/>
</dbReference>
<feature type="transmembrane region" description="Helical" evidence="10">
    <location>
        <begin position="17"/>
        <end position="37"/>
    </location>
</feature>
<comment type="similarity">
    <text evidence="2">Belongs to the VKOR family.</text>
</comment>
<evidence type="ECO:0000313" key="13">
    <source>
        <dbReference type="Proteomes" id="UP000186029"/>
    </source>
</evidence>
<organism evidence="12 13">
    <name type="scientific">Candidatus Campbellbacteria bacterium RIFCSPLOWO2_02_35_12</name>
    <dbReference type="NCBI Taxonomy" id="1797580"/>
    <lineage>
        <taxon>Bacteria</taxon>
        <taxon>Candidatus Campbelliibacteriota</taxon>
    </lineage>
</organism>
<feature type="transmembrane region" description="Helical" evidence="10">
    <location>
        <begin position="121"/>
        <end position="147"/>
    </location>
</feature>
<evidence type="ECO:0000256" key="5">
    <source>
        <dbReference type="ARBA" id="ARBA00022989"/>
    </source>
</evidence>
<evidence type="ECO:0000256" key="8">
    <source>
        <dbReference type="ARBA" id="ARBA00023157"/>
    </source>
</evidence>
<evidence type="ECO:0000256" key="6">
    <source>
        <dbReference type="ARBA" id="ARBA00023002"/>
    </source>
</evidence>
<evidence type="ECO:0000259" key="11">
    <source>
        <dbReference type="SMART" id="SM00756"/>
    </source>
</evidence>
<proteinExistence type="inferred from homology"/>
<evidence type="ECO:0000256" key="1">
    <source>
        <dbReference type="ARBA" id="ARBA00004141"/>
    </source>
</evidence>
<dbReference type="STRING" id="1797580.A2Z61_00465"/>
<dbReference type="GO" id="GO:0016020">
    <property type="term" value="C:membrane"/>
    <property type="evidence" value="ECO:0007669"/>
    <property type="project" value="UniProtKB-SubCell"/>
</dbReference>
<accession>A0A1F5EID7</accession>
<evidence type="ECO:0000256" key="9">
    <source>
        <dbReference type="ARBA" id="ARBA00023284"/>
    </source>
</evidence>
<evidence type="ECO:0000313" key="12">
    <source>
        <dbReference type="EMBL" id="OGD67199.1"/>
    </source>
</evidence>
<dbReference type="Pfam" id="PF07884">
    <property type="entry name" value="VKOR"/>
    <property type="match status" value="1"/>
</dbReference>